<dbReference type="PANTHER" id="PTHR48111:SF26">
    <property type="entry name" value="STAGE 0 SPORULATION PROTEIN A HOMOLOG"/>
    <property type="match status" value="1"/>
</dbReference>
<dbReference type="SUPFAM" id="SSF46894">
    <property type="entry name" value="C-terminal effector domain of the bipartite response regulators"/>
    <property type="match status" value="1"/>
</dbReference>
<evidence type="ECO:0000256" key="2">
    <source>
        <dbReference type="ARBA" id="ARBA00022553"/>
    </source>
</evidence>
<evidence type="ECO:0000313" key="12">
    <source>
        <dbReference type="EMBL" id="MBO8442241.1"/>
    </source>
</evidence>
<dbReference type="GO" id="GO:0006355">
    <property type="term" value="P:regulation of DNA-templated transcription"/>
    <property type="evidence" value="ECO:0007669"/>
    <property type="project" value="InterPro"/>
</dbReference>
<dbReference type="CDD" id="cd00383">
    <property type="entry name" value="trans_reg_C"/>
    <property type="match status" value="1"/>
</dbReference>
<dbReference type="EMBL" id="JADIMU010000004">
    <property type="protein sequence ID" value="MBO8442241.1"/>
    <property type="molecule type" value="Genomic_DNA"/>
</dbReference>
<organism evidence="12 13">
    <name type="scientific">Candidatus Aphodenecus pullistercoris</name>
    <dbReference type="NCBI Taxonomy" id="2840669"/>
    <lineage>
        <taxon>Bacteria</taxon>
        <taxon>Pseudomonadati</taxon>
        <taxon>Spirochaetota</taxon>
        <taxon>Spirochaetia</taxon>
        <taxon>Spirochaetales</taxon>
        <taxon>Candidatus Aphodenecus</taxon>
    </lineage>
</organism>
<keyword evidence="5 9" id="KW-0238">DNA-binding</keyword>
<evidence type="ECO:0000256" key="7">
    <source>
        <dbReference type="ARBA" id="ARBA00024735"/>
    </source>
</evidence>
<dbReference type="AlphaFoldDB" id="A0A9D9E958"/>
<evidence type="ECO:0000256" key="4">
    <source>
        <dbReference type="ARBA" id="ARBA00023015"/>
    </source>
</evidence>
<evidence type="ECO:0000256" key="1">
    <source>
        <dbReference type="ARBA" id="ARBA00013332"/>
    </source>
</evidence>
<keyword evidence="6" id="KW-0804">Transcription</keyword>
<evidence type="ECO:0000256" key="6">
    <source>
        <dbReference type="ARBA" id="ARBA00023163"/>
    </source>
</evidence>
<dbReference type="FunFam" id="3.40.50.2300:FF:000001">
    <property type="entry name" value="DNA-binding response regulator PhoB"/>
    <property type="match status" value="1"/>
</dbReference>
<dbReference type="InterPro" id="IPR011006">
    <property type="entry name" value="CheY-like_superfamily"/>
</dbReference>
<dbReference type="SMART" id="SM00448">
    <property type="entry name" value="REC"/>
    <property type="match status" value="1"/>
</dbReference>
<proteinExistence type="predicted"/>
<dbReference type="Gene3D" id="1.10.10.10">
    <property type="entry name" value="Winged helix-like DNA-binding domain superfamily/Winged helix DNA-binding domain"/>
    <property type="match status" value="1"/>
</dbReference>
<sequence>MAERILIIEDDRDIAAIEKDYLELAGYSVTTVEDGREGLEEGGGGSYDLILLDVMLPFLDGFQVCRQLRSRIDTPILMVTAKREDIDKIRGLGLGADDYIEKPFSPSVLVARVRSHLAQYQRLKGRGAARVELRVREVCLNTQTHRCFVSGREVTLKNKEYEVLLFLMENADRVFTKEELYEKIWGLDAMGDSATVAVHINRLREKLEEDPSHPKYIQTVWGAGYRFGV</sequence>
<keyword evidence="3" id="KW-0902">Two-component regulatory system</keyword>
<dbReference type="PROSITE" id="PS50110">
    <property type="entry name" value="RESPONSE_REGULATORY"/>
    <property type="match status" value="1"/>
</dbReference>
<dbReference type="FunFam" id="1.10.10.10:FF:000018">
    <property type="entry name" value="DNA-binding response regulator ResD"/>
    <property type="match status" value="1"/>
</dbReference>
<dbReference type="PANTHER" id="PTHR48111">
    <property type="entry name" value="REGULATOR OF RPOS"/>
    <property type="match status" value="1"/>
</dbReference>
<dbReference type="GO" id="GO:0005829">
    <property type="term" value="C:cytosol"/>
    <property type="evidence" value="ECO:0007669"/>
    <property type="project" value="TreeGrafter"/>
</dbReference>
<feature type="domain" description="OmpR/PhoB-type" evidence="11">
    <location>
        <begin position="130"/>
        <end position="229"/>
    </location>
</feature>
<evidence type="ECO:0000313" key="13">
    <source>
        <dbReference type="Proteomes" id="UP000823633"/>
    </source>
</evidence>
<evidence type="ECO:0000256" key="9">
    <source>
        <dbReference type="PROSITE-ProRule" id="PRU01091"/>
    </source>
</evidence>
<protein>
    <recommendedName>
        <fullName evidence="1">Phosphate regulon transcriptional regulatory protein PhoB</fullName>
    </recommendedName>
</protein>
<reference evidence="12" key="1">
    <citation type="submission" date="2020-10" db="EMBL/GenBank/DDBJ databases">
        <authorList>
            <person name="Gilroy R."/>
        </authorList>
    </citation>
    <scope>NUCLEOTIDE SEQUENCE</scope>
    <source>
        <strain evidence="12">11167</strain>
    </source>
</reference>
<dbReference type="Pfam" id="PF00072">
    <property type="entry name" value="Response_reg"/>
    <property type="match status" value="1"/>
</dbReference>
<feature type="domain" description="Response regulatory" evidence="10">
    <location>
        <begin position="4"/>
        <end position="117"/>
    </location>
</feature>
<dbReference type="Gene3D" id="6.10.250.690">
    <property type="match status" value="1"/>
</dbReference>
<dbReference type="GO" id="GO:0000156">
    <property type="term" value="F:phosphorelay response regulator activity"/>
    <property type="evidence" value="ECO:0007669"/>
    <property type="project" value="TreeGrafter"/>
</dbReference>
<dbReference type="Pfam" id="PF00486">
    <property type="entry name" value="Trans_reg_C"/>
    <property type="match status" value="1"/>
</dbReference>
<keyword evidence="2 8" id="KW-0597">Phosphoprotein</keyword>
<accession>A0A9D9E958</accession>
<evidence type="ECO:0000256" key="8">
    <source>
        <dbReference type="PROSITE-ProRule" id="PRU00169"/>
    </source>
</evidence>
<dbReference type="InterPro" id="IPR036388">
    <property type="entry name" value="WH-like_DNA-bd_sf"/>
</dbReference>
<dbReference type="SMART" id="SM00862">
    <property type="entry name" value="Trans_reg_C"/>
    <property type="match status" value="1"/>
</dbReference>
<evidence type="ECO:0000256" key="5">
    <source>
        <dbReference type="ARBA" id="ARBA00023125"/>
    </source>
</evidence>
<dbReference type="InterPro" id="IPR001789">
    <property type="entry name" value="Sig_transdc_resp-reg_receiver"/>
</dbReference>
<dbReference type="GO" id="GO:0032993">
    <property type="term" value="C:protein-DNA complex"/>
    <property type="evidence" value="ECO:0007669"/>
    <property type="project" value="TreeGrafter"/>
</dbReference>
<comment type="function">
    <text evidence="7">This protein is a positive regulator for the phosphate regulon. Transcription of this operon is positively regulated by PhoB and PhoR when phosphate is limited.</text>
</comment>
<gene>
    <name evidence="12" type="ORF">IAC42_00560</name>
</gene>
<feature type="DNA-binding region" description="OmpR/PhoB-type" evidence="9">
    <location>
        <begin position="130"/>
        <end position="229"/>
    </location>
</feature>
<dbReference type="InterPro" id="IPR016032">
    <property type="entry name" value="Sig_transdc_resp-reg_C-effctor"/>
</dbReference>
<feature type="modified residue" description="4-aspartylphosphate" evidence="8">
    <location>
        <position position="53"/>
    </location>
</feature>
<evidence type="ECO:0000259" key="11">
    <source>
        <dbReference type="PROSITE" id="PS51755"/>
    </source>
</evidence>
<reference evidence="12" key="2">
    <citation type="journal article" date="2021" name="PeerJ">
        <title>Extensive microbial diversity within the chicken gut microbiome revealed by metagenomics and culture.</title>
        <authorList>
            <person name="Gilroy R."/>
            <person name="Ravi A."/>
            <person name="Getino M."/>
            <person name="Pursley I."/>
            <person name="Horton D.L."/>
            <person name="Alikhan N.F."/>
            <person name="Baker D."/>
            <person name="Gharbi K."/>
            <person name="Hall N."/>
            <person name="Watson M."/>
            <person name="Adriaenssens E.M."/>
            <person name="Foster-Nyarko E."/>
            <person name="Jarju S."/>
            <person name="Secka A."/>
            <person name="Antonio M."/>
            <person name="Oren A."/>
            <person name="Chaudhuri R.R."/>
            <person name="La Ragione R."/>
            <person name="Hildebrand F."/>
            <person name="Pallen M.J."/>
        </authorList>
    </citation>
    <scope>NUCLEOTIDE SEQUENCE</scope>
    <source>
        <strain evidence="12">11167</strain>
    </source>
</reference>
<name>A0A9D9E958_9SPIR</name>
<evidence type="ECO:0000259" key="10">
    <source>
        <dbReference type="PROSITE" id="PS50110"/>
    </source>
</evidence>
<dbReference type="SUPFAM" id="SSF52172">
    <property type="entry name" value="CheY-like"/>
    <property type="match status" value="1"/>
</dbReference>
<dbReference type="InterPro" id="IPR001867">
    <property type="entry name" value="OmpR/PhoB-type_DNA-bd"/>
</dbReference>
<dbReference type="PROSITE" id="PS51755">
    <property type="entry name" value="OMPR_PHOB"/>
    <property type="match status" value="1"/>
</dbReference>
<evidence type="ECO:0000256" key="3">
    <source>
        <dbReference type="ARBA" id="ARBA00023012"/>
    </source>
</evidence>
<dbReference type="InterPro" id="IPR039420">
    <property type="entry name" value="WalR-like"/>
</dbReference>
<dbReference type="Gene3D" id="3.40.50.2300">
    <property type="match status" value="1"/>
</dbReference>
<keyword evidence="4" id="KW-0805">Transcription regulation</keyword>
<comment type="caution">
    <text evidence="12">The sequence shown here is derived from an EMBL/GenBank/DDBJ whole genome shotgun (WGS) entry which is preliminary data.</text>
</comment>
<dbReference type="Proteomes" id="UP000823633">
    <property type="component" value="Unassembled WGS sequence"/>
</dbReference>
<dbReference type="GO" id="GO:0000976">
    <property type="term" value="F:transcription cis-regulatory region binding"/>
    <property type="evidence" value="ECO:0007669"/>
    <property type="project" value="TreeGrafter"/>
</dbReference>
<dbReference type="CDD" id="cd17574">
    <property type="entry name" value="REC_OmpR"/>
    <property type="match status" value="1"/>
</dbReference>